<organism evidence="1">
    <name type="scientific">uncultured Thermomicrobiales bacterium</name>
    <dbReference type="NCBI Taxonomy" id="1645740"/>
    <lineage>
        <taxon>Bacteria</taxon>
        <taxon>Pseudomonadati</taxon>
        <taxon>Thermomicrobiota</taxon>
        <taxon>Thermomicrobia</taxon>
        <taxon>Thermomicrobiales</taxon>
        <taxon>environmental samples</taxon>
    </lineage>
</organism>
<protein>
    <submittedName>
        <fullName evidence="1">Uncharacterized protein</fullName>
    </submittedName>
</protein>
<dbReference type="EMBL" id="CADCWJ010000061">
    <property type="protein sequence ID" value="CAA9542763.1"/>
    <property type="molecule type" value="Genomic_DNA"/>
</dbReference>
<dbReference type="AlphaFoldDB" id="A0A6J4U7R3"/>
<evidence type="ECO:0000313" key="1">
    <source>
        <dbReference type="EMBL" id="CAA9542763.1"/>
    </source>
</evidence>
<proteinExistence type="predicted"/>
<gene>
    <name evidence="1" type="ORF">AVDCRST_MAG87-218</name>
</gene>
<accession>A0A6J4U7R3</accession>
<name>A0A6J4U7R3_9BACT</name>
<sequence length="31" mass="3500">MEHGIEGGKIETVYTTVNRHMLDNEINRGGQ</sequence>
<reference evidence="1" key="1">
    <citation type="submission" date="2020-02" db="EMBL/GenBank/DDBJ databases">
        <authorList>
            <person name="Meier V. D."/>
        </authorList>
    </citation>
    <scope>NUCLEOTIDE SEQUENCE</scope>
    <source>
        <strain evidence="1">AVDCRST_MAG87</strain>
    </source>
</reference>